<organism evidence="1 2">
    <name type="scientific">Trifolium medium</name>
    <dbReference type="NCBI Taxonomy" id="97028"/>
    <lineage>
        <taxon>Eukaryota</taxon>
        <taxon>Viridiplantae</taxon>
        <taxon>Streptophyta</taxon>
        <taxon>Embryophyta</taxon>
        <taxon>Tracheophyta</taxon>
        <taxon>Spermatophyta</taxon>
        <taxon>Magnoliopsida</taxon>
        <taxon>eudicotyledons</taxon>
        <taxon>Gunneridae</taxon>
        <taxon>Pentapetalae</taxon>
        <taxon>rosids</taxon>
        <taxon>fabids</taxon>
        <taxon>Fabales</taxon>
        <taxon>Fabaceae</taxon>
        <taxon>Papilionoideae</taxon>
        <taxon>50 kb inversion clade</taxon>
        <taxon>NPAAA clade</taxon>
        <taxon>Hologalegina</taxon>
        <taxon>IRL clade</taxon>
        <taxon>Trifolieae</taxon>
        <taxon>Trifolium</taxon>
    </lineage>
</organism>
<accession>A0A392W4C4</accession>
<dbReference type="AlphaFoldDB" id="A0A392W4C4"/>
<comment type="caution">
    <text evidence="1">The sequence shown here is derived from an EMBL/GenBank/DDBJ whole genome shotgun (WGS) entry which is preliminary data.</text>
</comment>
<protein>
    <submittedName>
        <fullName evidence="1">Uncharacterized protein</fullName>
    </submittedName>
</protein>
<dbReference type="Proteomes" id="UP000265520">
    <property type="component" value="Unassembled WGS sequence"/>
</dbReference>
<sequence>MRWVPPISGHYKLNVDVAGPTEDGNWGLAAVVRDSNG</sequence>
<keyword evidence="2" id="KW-1185">Reference proteome</keyword>
<proteinExistence type="predicted"/>
<reference evidence="1 2" key="1">
    <citation type="journal article" date="2018" name="Front. Plant Sci.">
        <title>Red Clover (Trifolium pratense) and Zigzag Clover (T. medium) - A Picture of Genomic Similarities and Differences.</title>
        <authorList>
            <person name="Dluhosova J."/>
            <person name="Istvanek J."/>
            <person name="Nedelnik J."/>
            <person name="Repkova J."/>
        </authorList>
    </citation>
    <scope>NUCLEOTIDE SEQUENCE [LARGE SCALE GENOMIC DNA]</scope>
    <source>
        <strain evidence="2">cv. 10/8</strain>
        <tissue evidence="1">Leaf</tissue>
    </source>
</reference>
<feature type="non-terminal residue" evidence="1">
    <location>
        <position position="37"/>
    </location>
</feature>
<dbReference type="EMBL" id="LXQA011388844">
    <property type="protein sequence ID" value="MCI95504.1"/>
    <property type="molecule type" value="Genomic_DNA"/>
</dbReference>
<name>A0A392W4C4_9FABA</name>
<evidence type="ECO:0000313" key="1">
    <source>
        <dbReference type="EMBL" id="MCI95504.1"/>
    </source>
</evidence>
<evidence type="ECO:0000313" key="2">
    <source>
        <dbReference type="Proteomes" id="UP000265520"/>
    </source>
</evidence>